<dbReference type="InterPro" id="IPR002052">
    <property type="entry name" value="DNA_methylase_N6_adenine_CS"/>
</dbReference>
<evidence type="ECO:0000256" key="2">
    <source>
        <dbReference type="ARBA" id="ARBA00011900"/>
    </source>
</evidence>
<dbReference type="GO" id="GO:0003677">
    <property type="term" value="F:DNA binding"/>
    <property type="evidence" value="ECO:0007669"/>
    <property type="project" value="InterPro"/>
</dbReference>
<gene>
    <name evidence="10" type="ORF">MBHS_04142</name>
</gene>
<dbReference type="InterPro" id="IPR003356">
    <property type="entry name" value="DNA_methylase_A-5"/>
</dbReference>
<organism evidence="10 11">
    <name type="scientific">Candidatus Venteria ishoeyi</name>
    <dbReference type="NCBI Taxonomy" id="1899563"/>
    <lineage>
        <taxon>Bacteria</taxon>
        <taxon>Pseudomonadati</taxon>
        <taxon>Pseudomonadota</taxon>
        <taxon>Gammaproteobacteria</taxon>
        <taxon>Thiotrichales</taxon>
        <taxon>Thiotrichaceae</taxon>
        <taxon>Venteria</taxon>
    </lineage>
</organism>
<evidence type="ECO:0000313" key="10">
    <source>
        <dbReference type="EMBL" id="SEH08251.1"/>
    </source>
</evidence>
<feature type="domain" description="DNA methylase adenine-specific" evidence="8">
    <location>
        <begin position="178"/>
        <end position="503"/>
    </location>
</feature>
<dbReference type="NCBIfam" id="TIGR00497">
    <property type="entry name" value="hsdM"/>
    <property type="match status" value="1"/>
</dbReference>
<evidence type="ECO:0000256" key="3">
    <source>
        <dbReference type="ARBA" id="ARBA00022603"/>
    </source>
</evidence>
<keyword evidence="4 10" id="KW-0808">Transferase</keyword>
<accession>A0A1H6FFS3</accession>
<feature type="domain" description="N6 adenine-specific DNA methyltransferase N-terminal" evidence="9">
    <location>
        <begin position="9"/>
        <end position="168"/>
    </location>
</feature>
<evidence type="ECO:0000313" key="11">
    <source>
        <dbReference type="Proteomes" id="UP000236724"/>
    </source>
</evidence>
<dbReference type="Proteomes" id="UP000236724">
    <property type="component" value="Unassembled WGS sequence"/>
</dbReference>
<protein>
    <recommendedName>
        <fullName evidence="2">site-specific DNA-methyltransferase (adenine-specific)</fullName>
        <ecNumber evidence="2">2.1.1.72</ecNumber>
    </recommendedName>
</protein>
<dbReference type="Pfam" id="PF12161">
    <property type="entry name" value="HsdM_N"/>
    <property type="match status" value="1"/>
</dbReference>
<evidence type="ECO:0000259" key="8">
    <source>
        <dbReference type="Pfam" id="PF02384"/>
    </source>
</evidence>
<comment type="similarity">
    <text evidence="1">Belongs to the N(4)/N(6)-methyltransferase family.</text>
</comment>
<evidence type="ECO:0000256" key="5">
    <source>
        <dbReference type="ARBA" id="ARBA00022691"/>
    </source>
</evidence>
<dbReference type="InterPro" id="IPR022749">
    <property type="entry name" value="D12N6_MeTrfase_N"/>
</dbReference>
<dbReference type="GO" id="GO:0008170">
    <property type="term" value="F:N-methyltransferase activity"/>
    <property type="evidence" value="ECO:0007669"/>
    <property type="project" value="InterPro"/>
</dbReference>
<dbReference type="InterPro" id="IPR004546">
    <property type="entry name" value="Restrct_endonuc_T1M"/>
</dbReference>
<dbReference type="GO" id="GO:0009307">
    <property type="term" value="P:DNA restriction-modification system"/>
    <property type="evidence" value="ECO:0007669"/>
    <property type="project" value="UniProtKB-KW"/>
</dbReference>
<dbReference type="SUPFAM" id="SSF53335">
    <property type="entry name" value="S-adenosyl-L-methionine-dependent methyltransferases"/>
    <property type="match status" value="1"/>
</dbReference>
<dbReference type="Gene3D" id="1.20.1260.30">
    <property type="match status" value="1"/>
</dbReference>
<dbReference type="GO" id="GO:0032259">
    <property type="term" value="P:methylation"/>
    <property type="evidence" value="ECO:0007669"/>
    <property type="project" value="UniProtKB-KW"/>
</dbReference>
<dbReference type="PROSITE" id="PS00092">
    <property type="entry name" value="N6_MTASE"/>
    <property type="match status" value="1"/>
</dbReference>
<keyword evidence="6" id="KW-0680">Restriction system</keyword>
<dbReference type="EC" id="2.1.1.72" evidence="2"/>
<dbReference type="RefSeq" id="WP_103921814.1">
    <property type="nucleotide sequence ID" value="NZ_FMSV02000546.1"/>
</dbReference>
<keyword evidence="11" id="KW-1185">Reference proteome</keyword>
<name>A0A1H6FFS3_9GAMM</name>
<keyword evidence="5" id="KW-0949">S-adenosyl-L-methionine</keyword>
<dbReference type="OrthoDB" id="5749002at2"/>
<dbReference type="PRINTS" id="PR00507">
    <property type="entry name" value="N12N6MTFRASE"/>
</dbReference>
<keyword evidence="3 10" id="KW-0489">Methyltransferase</keyword>
<dbReference type="PANTHER" id="PTHR42933:SF1">
    <property type="entry name" value="SITE-SPECIFIC DNA-METHYLTRANSFERASE (ADENINE-SPECIFIC)"/>
    <property type="match status" value="1"/>
</dbReference>
<reference evidence="10 11" key="1">
    <citation type="submission" date="2016-10" db="EMBL/GenBank/DDBJ databases">
        <authorList>
            <person name="de Groot N.N."/>
        </authorList>
    </citation>
    <scope>NUCLEOTIDE SEQUENCE [LARGE SCALE GENOMIC DNA]</scope>
    <source>
        <strain evidence="10">MBHS1</strain>
    </source>
</reference>
<dbReference type="Pfam" id="PF02384">
    <property type="entry name" value="N6_Mtase"/>
    <property type="match status" value="1"/>
</dbReference>
<sequence>MTQEQLNQLGKTLWAIADDLRGAMNADDFRDYMLSFLFLRYLSDNYETAARKELGRDYPAPEEDGKRAPLAIWYQENAEDVSDFEKQMRLKVHYVIEPPYLWSSIHEMARTQHPDLLINLDNGFKYIEERSFGSSFQGLFSEINLYSEKLGKTQKVRNDKLCSIIKKIADGIARFSTNTDILGDAYEYLIGQFAAGSGKKAGEFYTPQQISTILSNIVTLDSQEPKTGAKQKLNKVFDFACGSGSLLLNVRKQIGPHGIGKIYGQEKNITTYNLARMNMLLHGMKDTEFEIHHGDSLHNDWDILNEMNPAKKLQFDAVVANPPFSYRWQPSATLGEDFRFKNHGLAPKSAADFAFLLHGFHFLSDSGVMAIILPHGVLFRGGAEARIRTKLLQDGHIDTVIGLPANLFFSTGIPVCILVLKRCKKPDDVLFINASEHFEKGKRQNRLRTTQEMPDGGMGDIERIVDTYQFRKEAVRYSRRVSMEEIEKNDYNLNISRYVSTAKPEPKVDLQLVNTELKAIEKRVTKAAETHNAFLKELGLPPVQ</sequence>
<dbReference type="GO" id="GO:0009007">
    <property type="term" value="F:site-specific DNA-methyltransferase (adenine-specific) activity"/>
    <property type="evidence" value="ECO:0007669"/>
    <property type="project" value="UniProtKB-EC"/>
</dbReference>
<dbReference type="PANTHER" id="PTHR42933">
    <property type="entry name" value="SLR6095 PROTEIN"/>
    <property type="match status" value="1"/>
</dbReference>
<dbReference type="AlphaFoldDB" id="A0A1H6FFS3"/>
<evidence type="ECO:0000256" key="1">
    <source>
        <dbReference type="ARBA" id="ARBA00006594"/>
    </source>
</evidence>
<comment type="catalytic activity">
    <reaction evidence="7">
        <text>a 2'-deoxyadenosine in DNA + S-adenosyl-L-methionine = an N(6)-methyl-2'-deoxyadenosine in DNA + S-adenosyl-L-homocysteine + H(+)</text>
        <dbReference type="Rhea" id="RHEA:15197"/>
        <dbReference type="Rhea" id="RHEA-COMP:12418"/>
        <dbReference type="Rhea" id="RHEA-COMP:12419"/>
        <dbReference type="ChEBI" id="CHEBI:15378"/>
        <dbReference type="ChEBI" id="CHEBI:57856"/>
        <dbReference type="ChEBI" id="CHEBI:59789"/>
        <dbReference type="ChEBI" id="CHEBI:90615"/>
        <dbReference type="ChEBI" id="CHEBI:90616"/>
        <dbReference type="EC" id="2.1.1.72"/>
    </reaction>
</comment>
<proteinExistence type="inferred from homology"/>
<dbReference type="InterPro" id="IPR051537">
    <property type="entry name" value="DNA_Adenine_Mtase"/>
</dbReference>
<dbReference type="EMBL" id="FMSV02000546">
    <property type="protein sequence ID" value="SEH08251.1"/>
    <property type="molecule type" value="Genomic_DNA"/>
</dbReference>
<evidence type="ECO:0000256" key="7">
    <source>
        <dbReference type="ARBA" id="ARBA00047942"/>
    </source>
</evidence>
<evidence type="ECO:0000259" key="9">
    <source>
        <dbReference type="Pfam" id="PF12161"/>
    </source>
</evidence>
<evidence type="ECO:0000256" key="6">
    <source>
        <dbReference type="ARBA" id="ARBA00022747"/>
    </source>
</evidence>
<dbReference type="InterPro" id="IPR029063">
    <property type="entry name" value="SAM-dependent_MTases_sf"/>
</dbReference>
<dbReference type="Gene3D" id="3.40.50.150">
    <property type="entry name" value="Vaccinia Virus protein VP39"/>
    <property type="match status" value="1"/>
</dbReference>
<dbReference type="InterPro" id="IPR038333">
    <property type="entry name" value="T1MK-like_N_sf"/>
</dbReference>
<evidence type="ECO:0000256" key="4">
    <source>
        <dbReference type="ARBA" id="ARBA00022679"/>
    </source>
</evidence>